<gene>
    <name evidence="5" type="ORF">ACFSKW_39865</name>
</gene>
<evidence type="ECO:0000256" key="1">
    <source>
        <dbReference type="ARBA" id="ARBA00004196"/>
    </source>
</evidence>
<comment type="similarity">
    <text evidence="2">Belongs to the LppX/LprAFG lipoprotein family.</text>
</comment>
<comment type="caution">
    <text evidence="5">The sequence shown here is derived from an EMBL/GenBank/DDBJ whole genome shotgun (WGS) entry which is preliminary data.</text>
</comment>
<dbReference type="CDD" id="cd16334">
    <property type="entry name" value="LppX-like"/>
    <property type="match status" value="1"/>
</dbReference>
<comment type="subcellular location">
    <subcellularLocation>
        <location evidence="1">Cell envelope</location>
    </subcellularLocation>
</comment>
<reference evidence="6" key="1">
    <citation type="journal article" date="2019" name="Int. J. Syst. Evol. Microbiol.">
        <title>The Global Catalogue of Microorganisms (GCM) 10K type strain sequencing project: providing services to taxonomists for standard genome sequencing and annotation.</title>
        <authorList>
            <consortium name="The Broad Institute Genomics Platform"/>
            <consortium name="The Broad Institute Genome Sequencing Center for Infectious Disease"/>
            <person name="Wu L."/>
            <person name="Ma J."/>
        </authorList>
    </citation>
    <scope>NUCLEOTIDE SEQUENCE [LARGE SCALE GENOMIC DNA]</scope>
    <source>
        <strain evidence="6">ICMP 6774ER</strain>
    </source>
</reference>
<organism evidence="5 6">
    <name type="scientific">Nonomuraea mangrovi</name>
    <dbReference type="NCBI Taxonomy" id="2316207"/>
    <lineage>
        <taxon>Bacteria</taxon>
        <taxon>Bacillati</taxon>
        <taxon>Actinomycetota</taxon>
        <taxon>Actinomycetes</taxon>
        <taxon>Streptosporangiales</taxon>
        <taxon>Streptosporangiaceae</taxon>
        <taxon>Nonomuraea</taxon>
    </lineage>
</organism>
<keyword evidence="3" id="KW-1003">Cell membrane</keyword>
<protein>
    <submittedName>
        <fullName evidence="5">LppX_LprAFG lipoprotein</fullName>
    </submittedName>
</protein>
<dbReference type="InterPro" id="IPR009830">
    <property type="entry name" value="LppX/LprAFG"/>
</dbReference>
<evidence type="ECO:0000313" key="6">
    <source>
        <dbReference type="Proteomes" id="UP001597368"/>
    </source>
</evidence>
<keyword evidence="5" id="KW-0449">Lipoprotein</keyword>
<dbReference type="EMBL" id="JBHUFV010000061">
    <property type="protein sequence ID" value="MFD1937643.1"/>
    <property type="molecule type" value="Genomic_DNA"/>
</dbReference>
<keyword evidence="4" id="KW-0732">Signal</keyword>
<proteinExistence type="inferred from homology"/>
<dbReference type="RefSeq" id="WP_379579014.1">
    <property type="nucleotide sequence ID" value="NZ_JBHUFV010000061.1"/>
</dbReference>
<keyword evidence="6" id="KW-1185">Reference proteome</keyword>
<evidence type="ECO:0000256" key="3">
    <source>
        <dbReference type="ARBA" id="ARBA00022475"/>
    </source>
</evidence>
<accession>A0ABW4T6Q6</accession>
<feature type="signal peptide" evidence="4">
    <location>
        <begin position="1"/>
        <end position="19"/>
    </location>
</feature>
<feature type="chain" id="PRO_5046440534" evidence="4">
    <location>
        <begin position="20"/>
        <end position="215"/>
    </location>
</feature>
<evidence type="ECO:0000256" key="4">
    <source>
        <dbReference type="SAM" id="SignalP"/>
    </source>
</evidence>
<evidence type="ECO:0000256" key="2">
    <source>
        <dbReference type="ARBA" id="ARBA00009194"/>
    </source>
</evidence>
<sequence length="215" mass="22335">MLRKLLLALSLAMALTACSSQEALPQGPELVKKSAEAMKAVTSASFSITTDGTPKIQLKKADGRLTSTGDADGTLQISLMNSLQEFSFVIIGDTVHFKATTGGYQKVPKQLLMTGVGYDPSTLLDPDKGISALLGGLGQPTTEAVDGGAYRVAATFPGKTMGALIPGVTADINGKLWIDTASSRLTRIDLPLDGGSVTVTLSDYDARFTITPPAG</sequence>
<dbReference type="SUPFAM" id="SSF89392">
    <property type="entry name" value="Prokaryotic lipoproteins and lipoprotein localization factors"/>
    <property type="match status" value="1"/>
</dbReference>
<evidence type="ECO:0000313" key="5">
    <source>
        <dbReference type="EMBL" id="MFD1937643.1"/>
    </source>
</evidence>
<dbReference type="PROSITE" id="PS51257">
    <property type="entry name" value="PROKAR_LIPOPROTEIN"/>
    <property type="match status" value="1"/>
</dbReference>
<name>A0ABW4T6Q6_9ACTN</name>
<dbReference type="InterPro" id="IPR029046">
    <property type="entry name" value="LolA/LolB/LppX"/>
</dbReference>
<dbReference type="Gene3D" id="2.50.20.20">
    <property type="match status" value="1"/>
</dbReference>
<keyword evidence="3" id="KW-0472">Membrane</keyword>
<dbReference type="Pfam" id="PF07161">
    <property type="entry name" value="LppX_LprAFG"/>
    <property type="match status" value="1"/>
</dbReference>
<dbReference type="Proteomes" id="UP001597368">
    <property type="component" value="Unassembled WGS sequence"/>
</dbReference>